<dbReference type="Proteomes" id="UP000029024">
    <property type="component" value="Unassembled WGS sequence"/>
</dbReference>
<feature type="transmembrane region" description="Helical" evidence="10">
    <location>
        <begin position="100"/>
        <end position="128"/>
    </location>
</feature>
<evidence type="ECO:0000256" key="1">
    <source>
        <dbReference type="ARBA" id="ARBA00004651"/>
    </source>
</evidence>
<evidence type="ECO:0000256" key="10">
    <source>
        <dbReference type="HAMAP-Rule" id="MF_00454"/>
    </source>
</evidence>
<keyword evidence="2 10" id="KW-1003">Cell membrane</keyword>
<evidence type="ECO:0000313" key="11">
    <source>
        <dbReference type="EMBL" id="KFI66267.1"/>
    </source>
</evidence>
<comment type="activity regulation">
    <text evidence="10">Na(+) is not transported, but it plays an essential structural role and its presence is essential for fluoride channel function.</text>
</comment>
<dbReference type="InterPro" id="IPR003691">
    <property type="entry name" value="FluC"/>
</dbReference>
<evidence type="ECO:0000313" key="12">
    <source>
        <dbReference type="Proteomes" id="UP000029024"/>
    </source>
</evidence>
<feature type="transmembrane region" description="Helical" evidence="10">
    <location>
        <begin position="69"/>
        <end position="88"/>
    </location>
</feature>
<dbReference type="GO" id="GO:0140114">
    <property type="term" value="P:cellular detoxification of fluoride"/>
    <property type="evidence" value="ECO:0007669"/>
    <property type="project" value="UniProtKB-UniRule"/>
</dbReference>
<dbReference type="GO" id="GO:0062054">
    <property type="term" value="F:fluoride channel activity"/>
    <property type="evidence" value="ECO:0007669"/>
    <property type="project" value="UniProtKB-UniRule"/>
</dbReference>
<protein>
    <recommendedName>
        <fullName evidence="10">Fluoride-specific ion channel FluC</fullName>
    </recommendedName>
</protein>
<dbReference type="PANTHER" id="PTHR28259">
    <property type="entry name" value="FLUORIDE EXPORT PROTEIN 1-RELATED"/>
    <property type="match status" value="1"/>
</dbReference>
<evidence type="ECO:0000256" key="3">
    <source>
        <dbReference type="ARBA" id="ARBA00022692"/>
    </source>
</evidence>
<dbReference type="EMBL" id="JGZA01000031">
    <property type="protein sequence ID" value="KFI66267.1"/>
    <property type="molecule type" value="Genomic_DNA"/>
</dbReference>
<dbReference type="RefSeq" id="WP_032684193.1">
    <property type="nucleotide sequence ID" value="NZ_JGZA01000031.1"/>
</dbReference>
<dbReference type="Pfam" id="PF02537">
    <property type="entry name" value="CRCB"/>
    <property type="match status" value="1"/>
</dbReference>
<evidence type="ECO:0000256" key="8">
    <source>
        <dbReference type="ARBA" id="ARBA00035585"/>
    </source>
</evidence>
<dbReference type="GO" id="GO:0005886">
    <property type="term" value="C:plasma membrane"/>
    <property type="evidence" value="ECO:0007669"/>
    <property type="project" value="UniProtKB-SubCell"/>
</dbReference>
<keyword evidence="10" id="KW-0813">Transport</keyword>
<keyword evidence="4 10" id="KW-1133">Transmembrane helix</keyword>
<comment type="catalytic activity">
    <reaction evidence="8">
        <text>fluoride(in) = fluoride(out)</text>
        <dbReference type="Rhea" id="RHEA:76159"/>
        <dbReference type="ChEBI" id="CHEBI:17051"/>
    </reaction>
    <physiologicalReaction direction="left-to-right" evidence="8">
        <dbReference type="Rhea" id="RHEA:76160"/>
    </physiologicalReaction>
</comment>
<evidence type="ECO:0000256" key="2">
    <source>
        <dbReference type="ARBA" id="ARBA00022475"/>
    </source>
</evidence>
<comment type="similarity">
    <text evidence="7 10">Belongs to the fluoride channel Fluc/FEX (TC 1.A.43) family.</text>
</comment>
<keyword evidence="6 10" id="KW-0407">Ion channel</keyword>
<dbReference type="GO" id="GO:0046872">
    <property type="term" value="F:metal ion binding"/>
    <property type="evidence" value="ECO:0007669"/>
    <property type="project" value="UniProtKB-KW"/>
</dbReference>
<evidence type="ECO:0000256" key="7">
    <source>
        <dbReference type="ARBA" id="ARBA00035120"/>
    </source>
</evidence>
<sequence>MMWMICLFGGLGAMARYVLDVSIQQGWNRENRRTNRNFPLSTLVINGVASLCAGIAMMSYYSQSVDMDTVMMFVVGFLGGFSTFSTALNEVVSLIRQRRFTLALGYGIAAVAVPLICVAAGFGIALLANPA</sequence>
<feature type="binding site" evidence="10">
    <location>
        <position position="79"/>
    </location>
    <ligand>
        <name>Na(+)</name>
        <dbReference type="ChEBI" id="CHEBI:29101"/>
        <note>structural</note>
    </ligand>
</feature>
<name>A0A087B5G7_BIFLN</name>
<evidence type="ECO:0000256" key="5">
    <source>
        <dbReference type="ARBA" id="ARBA00023136"/>
    </source>
</evidence>
<gene>
    <name evidence="10" type="primary">fluC</name>
    <name evidence="10" type="synonym">crcB</name>
    <name evidence="11" type="ORF">BLSS_1103</name>
</gene>
<keyword evidence="10" id="KW-0406">Ion transport</keyword>
<reference evidence="11 12" key="1">
    <citation type="submission" date="2014-03" db="EMBL/GenBank/DDBJ databases">
        <title>Genomics of Bifidobacteria.</title>
        <authorList>
            <person name="Ventura M."/>
            <person name="Milani C."/>
            <person name="Lugli G.A."/>
        </authorList>
    </citation>
    <scope>NUCLEOTIDE SEQUENCE [LARGE SCALE GENOMIC DNA]</scope>
    <source>
        <strain evidence="11 12">LMG 21814</strain>
    </source>
</reference>
<keyword evidence="10" id="KW-0915">Sodium</keyword>
<evidence type="ECO:0000256" key="4">
    <source>
        <dbReference type="ARBA" id="ARBA00022989"/>
    </source>
</evidence>
<proteinExistence type="inferred from homology"/>
<comment type="caution">
    <text evidence="11">The sequence shown here is derived from an EMBL/GenBank/DDBJ whole genome shotgun (WGS) entry which is preliminary data.</text>
</comment>
<evidence type="ECO:0000256" key="6">
    <source>
        <dbReference type="ARBA" id="ARBA00023303"/>
    </source>
</evidence>
<feature type="transmembrane region" description="Helical" evidence="10">
    <location>
        <begin position="44"/>
        <end position="62"/>
    </location>
</feature>
<evidence type="ECO:0000256" key="9">
    <source>
        <dbReference type="ARBA" id="ARBA00049940"/>
    </source>
</evidence>
<dbReference type="HAMAP" id="MF_00454">
    <property type="entry name" value="FluC"/>
    <property type="match status" value="1"/>
</dbReference>
<dbReference type="AlphaFoldDB" id="A0A087B5G7"/>
<accession>A0A087B5G7</accession>
<keyword evidence="10" id="KW-0479">Metal-binding</keyword>
<keyword evidence="5 10" id="KW-0472">Membrane</keyword>
<feature type="binding site" evidence="10">
    <location>
        <position position="82"/>
    </location>
    <ligand>
        <name>Na(+)</name>
        <dbReference type="ChEBI" id="CHEBI:29101"/>
        <note>structural</note>
    </ligand>
</feature>
<comment type="subcellular location">
    <subcellularLocation>
        <location evidence="1 10">Cell membrane</location>
        <topology evidence="1 10">Multi-pass membrane protein</topology>
    </subcellularLocation>
</comment>
<comment type="function">
    <text evidence="9 10">Fluoride-specific ion channel. Important for reducing fluoride concentration in the cell, thus reducing its toxicity.</text>
</comment>
<keyword evidence="3 10" id="KW-0812">Transmembrane</keyword>
<organism evidence="11 12">
    <name type="scientific">Bifidobacterium longum subsp. suis</name>
    <dbReference type="NCBI Taxonomy" id="1695"/>
    <lineage>
        <taxon>Bacteria</taxon>
        <taxon>Bacillati</taxon>
        <taxon>Actinomycetota</taxon>
        <taxon>Actinomycetes</taxon>
        <taxon>Bifidobacteriales</taxon>
        <taxon>Bifidobacteriaceae</taxon>
        <taxon>Bifidobacterium</taxon>
    </lineage>
</organism>
<dbReference type="PANTHER" id="PTHR28259:SF1">
    <property type="entry name" value="FLUORIDE EXPORT PROTEIN 1-RELATED"/>
    <property type="match status" value="1"/>
</dbReference>